<feature type="transmembrane region" description="Helical" evidence="6">
    <location>
        <begin position="75"/>
        <end position="93"/>
    </location>
</feature>
<dbReference type="Proteomes" id="UP000301751">
    <property type="component" value="Unassembled WGS sequence"/>
</dbReference>
<protein>
    <submittedName>
        <fullName evidence="8">Multidrug DMT transporter permease</fullName>
    </submittedName>
</protein>
<comment type="subcellular location">
    <subcellularLocation>
        <location evidence="1">Cell membrane</location>
        <topology evidence="1">Multi-pass membrane protein</topology>
    </subcellularLocation>
</comment>
<feature type="transmembrane region" description="Helical" evidence="6">
    <location>
        <begin position="193"/>
        <end position="213"/>
    </location>
</feature>
<dbReference type="InterPro" id="IPR000620">
    <property type="entry name" value="EamA_dom"/>
</dbReference>
<keyword evidence="9" id="KW-1185">Reference proteome</keyword>
<evidence type="ECO:0000313" key="8">
    <source>
        <dbReference type="EMBL" id="GCL65814.1"/>
    </source>
</evidence>
<keyword evidence="4 6" id="KW-1133">Transmembrane helix</keyword>
<evidence type="ECO:0000256" key="2">
    <source>
        <dbReference type="ARBA" id="ARBA00022475"/>
    </source>
</evidence>
<feature type="transmembrane region" description="Helical" evidence="6">
    <location>
        <begin position="160"/>
        <end position="181"/>
    </location>
</feature>
<evidence type="ECO:0000259" key="7">
    <source>
        <dbReference type="Pfam" id="PF00892"/>
    </source>
</evidence>
<evidence type="ECO:0000256" key="4">
    <source>
        <dbReference type="ARBA" id="ARBA00022989"/>
    </source>
</evidence>
<feature type="domain" description="EamA" evidence="7">
    <location>
        <begin position="11"/>
        <end position="143"/>
    </location>
</feature>
<name>A0A480AWE6_9BURK</name>
<organism evidence="8 9">
    <name type="scientific">Pseudaquabacterium pictum</name>
    <dbReference type="NCBI Taxonomy" id="2315236"/>
    <lineage>
        <taxon>Bacteria</taxon>
        <taxon>Pseudomonadati</taxon>
        <taxon>Pseudomonadota</taxon>
        <taxon>Betaproteobacteria</taxon>
        <taxon>Burkholderiales</taxon>
        <taxon>Sphaerotilaceae</taxon>
        <taxon>Pseudaquabacterium</taxon>
    </lineage>
</organism>
<feature type="transmembrane region" description="Helical" evidence="6">
    <location>
        <begin position="127"/>
        <end position="145"/>
    </location>
</feature>
<dbReference type="PANTHER" id="PTHR32322">
    <property type="entry name" value="INNER MEMBRANE TRANSPORTER"/>
    <property type="match status" value="1"/>
</dbReference>
<dbReference type="PANTHER" id="PTHR32322:SF18">
    <property type="entry name" value="S-ADENOSYLMETHIONINE_S-ADENOSYLHOMOCYSTEINE TRANSPORTER"/>
    <property type="match status" value="1"/>
</dbReference>
<gene>
    <name evidence="8" type="ORF">AQPW35_48950</name>
</gene>
<feature type="domain" description="EamA" evidence="7">
    <location>
        <begin position="161"/>
        <end position="299"/>
    </location>
</feature>
<keyword evidence="2" id="KW-1003">Cell membrane</keyword>
<feature type="transmembrane region" description="Helical" evidence="6">
    <location>
        <begin position="225"/>
        <end position="245"/>
    </location>
</feature>
<proteinExistence type="predicted"/>
<dbReference type="Pfam" id="PF00892">
    <property type="entry name" value="EamA"/>
    <property type="match status" value="2"/>
</dbReference>
<feature type="transmembrane region" description="Helical" evidence="6">
    <location>
        <begin position="257"/>
        <end position="276"/>
    </location>
</feature>
<dbReference type="EMBL" id="BJCL01000020">
    <property type="protein sequence ID" value="GCL65814.1"/>
    <property type="molecule type" value="Genomic_DNA"/>
</dbReference>
<evidence type="ECO:0000256" key="5">
    <source>
        <dbReference type="ARBA" id="ARBA00023136"/>
    </source>
</evidence>
<dbReference type="GO" id="GO:0005886">
    <property type="term" value="C:plasma membrane"/>
    <property type="evidence" value="ECO:0007669"/>
    <property type="project" value="UniProtKB-SubCell"/>
</dbReference>
<dbReference type="SUPFAM" id="SSF103481">
    <property type="entry name" value="Multidrug resistance efflux transporter EmrE"/>
    <property type="match status" value="2"/>
</dbReference>
<dbReference type="InterPro" id="IPR050638">
    <property type="entry name" value="AA-Vitamin_Transporters"/>
</dbReference>
<sequence>MNDRRTRLDTLAIVTLVGCCALWGLNHAVTKLTLAEIPPLLQAGARSVGAALLVAAWAGWQGISLSLRNGTLPGGLLAGATFAAEFACIYWGLQYTEASRMIVFIYLAPFVVALGMPLVAHSERPSAAQLLGLAVAFSGVAWAFAESLTGTPVPGKEQRWIGDALGVLAAVLWGANTLCLRGSRLATATPVQALFYQLAVSGPLLLVGSWLVGEAWPAPGQLSTQAWALMGFQTAVVSFVSYLLWFWLLRRYPATQVTAFTLLTPLAGLLAGVGLLGEPLTLRLGVACATVVLGIALVNRAPTRVSPAGSTAGTGRT</sequence>
<evidence type="ECO:0000256" key="6">
    <source>
        <dbReference type="SAM" id="Phobius"/>
    </source>
</evidence>
<feature type="transmembrane region" description="Helical" evidence="6">
    <location>
        <begin position="282"/>
        <end position="298"/>
    </location>
</feature>
<feature type="transmembrane region" description="Helical" evidence="6">
    <location>
        <begin position="99"/>
        <end position="120"/>
    </location>
</feature>
<accession>A0A480AWE6</accession>
<keyword evidence="5 6" id="KW-0472">Membrane</keyword>
<evidence type="ECO:0000256" key="3">
    <source>
        <dbReference type="ARBA" id="ARBA00022692"/>
    </source>
</evidence>
<dbReference type="AlphaFoldDB" id="A0A480AWE6"/>
<feature type="transmembrane region" description="Helical" evidence="6">
    <location>
        <begin position="45"/>
        <end position="63"/>
    </location>
</feature>
<dbReference type="InterPro" id="IPR037185">
    <property type="entry name" value="EmrE-like"/>
</dbReference>
<reference evidence="9" key="1">
    <citation type="submission" date="2019-03" db="EMBL/GenBank/DDBJ databases">
        <title>Aquabacterium pictum sp.nov., the first bacteriochlorophyll a-containing freshwater bacterium in the genus Aquabacterium of the class Betaproteobacteria.</title>
        <authorList>
            <person name="Hirose S."/>
            <person name="Tank M."/>
            <person name="Hara E."/>
            <person name="Tamaki H."/>
            <person name="Takaichi S."/>
            <person name="Haruta S."/>
            <person name="Hanada S."/>
        </authorList>
    </citation>
    <scope>NUCLEOTIDE SEQUENCE [LARGE SCALE GENOMIC DNA]</scope>
    <source>
        <strain evidence="9">W35</strain>
    </source>
</reference>
<evidence type="ECO:0000256" key="1">
    <source>
        <dbReference type="ARBA" id="ARBA00004651"/>
    </source>
</evidence>
<dbReference type="OrthoDB" id="184388at2"/>
<dbReference type="RefSeq" id="WP_137735515.1">
    <property type="nucleotide sequence ID" value="NZ_BJCL01000020.1"/>
</dbReference>
<keyword evidence="3 6" id="KW-0812">Transmembrane</keyword>
<evidence type="ECO:0000313" key="9">
    <source>
        <dbReference type="Proteomes" id="UP000301751"/>
    </source>
</evidence>
<comment type="caution">
    <text evidence="8">The sequence shown here is derived from an EMBL/GenBank/DDBJ whole genome shotgun (WGS) entry which is preliminary data.</text>
</comment>